<dbReference type="Pfam" id="PF00009">
    <property type="entry name" value="GTP_EFTU"/>
    <property type="match status" value="1"/>
</dbReference>
<feature type="compositionally biased region" description="Polar residues" evidence="3">
    <location>
        <begin position="69"/>
        <end position="82"/>
    </location>
</feature>
<dbReference type="AlphaFoldDB" id="A0A813WQE0"/>
<gene>
    <name evidence="5" type="ORF">SEV965_LOCUS3599</name>
</gene>
<evidence type="ECO:0000259" key="4">
    <source>
        <dbReference type="Pfam" id="PF00009"/>
    </source>
</evidence>
<dbReference type="EMBL" id="CAJNOU010000093">
    <property type="protein sequence ID" value="CAF0860665.1"/>
    <property type="molecule type" value="Genomic_DNA"/>
</dbReference>
<sequence length="229" mass="25670">MSEPPTSWDLPEEENSSISLTTTRLAGLNVNAADFVSSFASKSTNVSTSQVPKTPPSTPVVVRHRHENQSNQSKSGTMNTNNIESEDVQQMEEDFTEREQDQFPDDDYDKIMDESNTTPTAATTTATATKKKESVNIVFCGHVDAEKSTIGGQIMFLTGQVDKRTLEKYQNGAREKSRESWFLTGQVDKRTLEKYQNGAREKSRESWYLSWVLATNEDEREKGKAVEVG</sequence>
<dbReference type="GO" id="GO:0005525">
    <property type="term" value="F:GTP binding"/>
    <property type="evidence" value="ECO:0007669"/>
    <property type="project" value="UniProtKB-KW"/>
</dbReference>
<feature type="region of interest" description="Disordered" evidence="3">
    <location>
        <begin position="41"/>
        <end position="82"/>
    </location>
</feature>
<evidence type="ECO:0000256" key="1">
    <source>
        <dbReference type="ARBA" id="ARBA00022741"/>
    </source>
</evidence>
<evidence type="ECO:0000313" key="6">
    <source>
        <dbReference type="Proteomes" id="UP000663889"/>
    </source>
</evidence>
<keyword evidence="1" id="KW-0547">Nucleotide-binding</keyword>
<evidence type="ECO:0000313" key="5">
    <source>
        <dbReference type="EMBL" id="CAF0860665.1"/>
    </source>
</evidence>
<proteinExistence type="predicted"/>
<dbReference type="Proteomes" id="UP000663889">
    <property type="component" value="Unassembled WGS sequence"/>
</dbReference>
<dbReference type="InterPro" id="IPR000795">
    <property type="entry name" value="T_Tr_GTP-bd_dom"/>
</dbReference>
<dbReference type="InterPro" id="IPR050100">
    <property type="entry name" value="TRAFAC_GTPase_members"/>
</dbReference>
<evidence type="ECO:0000256" key="3">
    <source>
        <dbReference type="SAM" id="MobiDB-lite"/>
    </source>
</evidence>
<name>A0A813WQE0_9BILA</name>
<accession>A0A813WQE0</accession>
<protein>
    <recommendedName>
        <fullName evidence="4">Tr-type G domain-containing protein</fullName>
    </recommendedName>
</protein>
<dbReference type="Gene3D" id="3.40.50.300">
    <property type="entry name" value="P-loop containing nucleotide triphosphate hydrolases"/>
    <property type="match status" value="2"/>
</dbReference>
<comment type="caution">
    <text evidence="5">The sequence shown here is derived from an EMBL/GenBank/DDBJ whole genome shotgun (WGS) entry which is preliminary data.</text>
</comment>
<feature type="domain" description="Tr-type G" evidence="4">
    <location>
        <begin position="132"/>
        <end position="223"/>
    </location>
</feature>
<dbReference type="PANTHER" id="PTHR23115">
    <property type="entry name" value="TRANSLATION FACTOR"/>
    <property type="match status" value="1"/>
</dbReference>
<dbReference type="GO" id="GO:0003924">
    <property type="term" value="F:GTPase activity"/>
    <property type="evidence" value="ECO:0007669"/>
    <property type="project" value="InterPro"/>
</dbReference>
<keyword evidence="2" id="KW-0342">GTP-binding</keyword>
<evidence type="ECO:0000256" key="2">
    <source>
        <dbReference type="ARBA" id="ARBA00023134"/>
    </source>
</evidence>
<organism evidence="5 6">
    <name type="scientific">Rotaria sordida</name>
    <dbReference type="NCBI Taxonomy" id="392033"/>
    <lineage>
        <taxon>Eukaryota</taxon>
        <taxon>Metazoa</taxon>
        <taxon>Spiralia</taxon>
        <taxon>Gnathifera</taxon>
        <taxon>Rotifera</taxon>
        <taxon>Eurotatoria</taxon>
        <taxon>Bdelloidea</taxon>
        <taxon>Philodinida</taxon>
        <taxon>Philodinidae</taxon>
        <taxon>Rotaria</taxon>
    </lineage>
</organism>
<dbReference type="SUPFAM" id="SSF52540">
    <property type="entry name" value="P-loop containing nucleoside triphosphate hydrolases"/>
    <property type="match status" value="1"/>
</dbReference>
<dbReference type="InterPro" id="IPR027417">
    <property type="entry name" value="P-loop_NTPase"/>
</dbReference>
<reference evidence="5" key="1">
    <citation type="submission" date="2021-02" db="EMBL/GenBank/DDBJ databases">
        <authorList>
            <person name="Nowell W R."/>
        </authorList>
    </citation>
    <scope>NUCLEOTIDE SEQUENCE</scope>
</reference>